<organism evidence="1 2">
    <name type="scientific">Diaporthe helianthi</name>
    <dbReference type="NCBI Taxonomy" id="158607"/>
    <lineage>
        <taxon>Eukaryota</taxon>
        <taxon>Fungi</taxon>
        <taxon>Dikarya</taxon>
        <taxon>Ascomycota</taxon>
        <taxon>Pezizomycotina</taxon>
        <taxon>Sordariomycetes</taxon>
        <taxon>Sordariomycetidae</taxon>
        <taxon>Diaporthales</taxon>
        <taxon>Diaporthaceae</taxon>
        <taxon>Diaporthe</taxon>
    </lineage>
</organism>
<keyword evidence="2" id="KW-1185">Reference proteome</keyword>
<reference evidence="1" key="1">
    <citation type="submission" date="2017-09" db="EMBL/GenBank/DDBJ databases">
        <title>Polyketide synthases of a Diaporthe helianthi virulent isolate.</title>
        <authorList>
            <person name="Baroncelli R."/>
        </authorList>
    </citation>
    <scope>NUCLEOTIDE SEQUENCE [LARGE SCALE GENOMIC DNA]</scope>
    <source>
        <strain evidence="1">7/96</strain>
    </source>
</reference>
<evidence type="ECO:0000313" key="2">
    <source>
        <dbReference type="Proteomes" id="UP000094444"/>
    </source>
</evidence>
<comment type="caution">
    <text evidence="1">The sequence shown here is derived from an EMBL/GenBank/DDBJ whole genome shotgun (WGS) entry which is preliminary data.</text>
</comment>
<gene>
    <name evidence="1" type="ORF">DHEL01_v205751</name>
</gene>
<dbReference type="InParanoid" id="A0A2P5I037"/>
<dbReference type="OrthoDB" id="5232990at2759"/>
<evidence type="ECO:0000313" key="1">
    <source>
        <dbReference type="EMBL" id="POS75862.1"/>
    </source>
</evidence>
<dbReference type="Proteomes" id="UP000094444">
    <property type="component" value="Unassembled WGS sequence"/>
</dbReference>
<dbReference type="AlphaFoldDB" id="A0A2P5I037"/>
<proteinExistence type="predicted"/>
<accession>A0A2P5I037</accession>
<protein>
    <submittedName>
        <fullName evidence="1">Uncharacterized protein</fullName>
    </submittedName>
</protein>
<name>A0A2P5I037_DIAHE</name>
<sequence>MIVEAMPLYGPYVAVDSAMPQTRARPEHVRHPNLVVAAEARGTSDILLHRDMIRATLRMSLQVFEDPVGTGRRGYFAEMFLTRPGQREQFIGFIQAWHFSRASDDWVDLLIGDWGEERYGEYIEEMRIFIGRVYGAPILGEEITHDRNGNTLPRHQLRTHFAAPWARLNDNNDVLFIPMIWLDDNVSNSYYLSNHEIHWSQDNVLLIRGSNYFIGSWWAAHYQNASHAHDLGPI</sequence>
<dbReference type="EMBL" id="MAVT02000435">
    <property type="protein sequence ID" value="POS75862.1"/>
    <property type="molecule type" value="Genomic_DNA"/>
</dbReference>